<dbReference type="Proteomes" id="UP000264051">
    <property type="component" value="Segment"/>
</dbReference>
<dbReference type="GeneID" id="63911559"/>
<reference evidence="2" key="1">
    <citation type="submission" date="2018-07" db="EMBL/GenBank/DDBJ databases">
        <authorList>
            <person name="Byford A.D."/>
            <person name="Nguyen L.Q."/>
            <person name="Alvarez I.A."/>
            <person name="Bhandari M."/>
            <person name="Desselle J.R."/>
            <person name="Duong Q.-N.N."/>
            <person name="Dupree A.F."/>
            <person name="Feroben K.E."/>
            <person name="Garrison M.E."/>
            <person name="Higginbotham J.L."/>
            <person name="Hunter C.W."/>
            <person name="Knight B.A."/>
            <person name="Lee J.A."/>
            <person name="Lewis I.C."/>
            <person name="Long E.L."/>
            <person name="Rimal A."/>
            <person name="Sinnasone S."/>
            <person name="Tandukar J."/>
            <person name="Willis C.E."/>
            <person name="Nguyen A.V."/>
            <person name="Hancock A.M."/>
            <person name="Dicus A.P."/>
            <person name="Gallien G.E."/>
            <person name="Weidemeier A.M.D."/>
            <person name="Gissendanner C.R."/>
            <person name="Findley A.M."/>
            <person name="Bollivar D.W."/>
            <person name="Garlena R.A."/>
            <person name="Russell D.A."/>
            <person name="Pope W.H."/>
            <person name="Jacobs-Sera D."/>
            <person name="Hatfull G.F."/>
        </authorList>
    </citation>
    <scope>NUCLEOTIDE SEQUENCE [LARGE SCALE GENOMIC DNA]</scope>
</reference>
<keyword evidence="2" id="KW-1185">Reference proteome</keyword>
<dbReference type="RefSeq" id="YP_010050822.1">
    <property type="nucleotide sequence ID" value="NC_054434.1"/>
</dbReference>
<sequence length="53" mass="5747">MRGRTAMIASAVIMAVAVVLMVSSGRYAEAGALAALWVVLFVVWRVRGRQAQR</sequence>
<gene>
    <name evidence="1" type="primary">33</name>
    <name evidence="1" type="ORF">SEA_CATFISH_33</name>
</gene>
<organism evidence="1 2">
    <name type="scientific">Gordonia phage Catfish</name>
    <dbReference type="NCBI Taxonomy" id="2301538"/>
    <lineage>
        <taxon>Viruses</taxon>
        <taxon>Duplodnaviria</taxon>
        <taxon>Heunggongvirae</taxon>
        <taxon>Uroviricota</taxon>
        <taxon>Caudoviricetes</taxon>
        <taxon>Ruthgordonvirinae</taxon>
        <taxon>Catfishvirus</taxon>
        <taxon>Catfishvirus catfish</taxon>
    </lineage>
</organism>
<protein>
    <submittedName>
        <fullName evidence="1">Membrane protein</fullName>
    </submittedName>
</protein>
<dbReference type="EMBL" id="MH697580">
    <property type="protein sequence ID" value="AXQ51869.1"/>
    <property type="molecule type" value="Genomic_DNA"/>
</dbReference>
<accession>A0A385D1D8</accession>
<proteinExistence type="predicted"/>
<name>A0A385D1D8_9CAUD</name>
<evidence type="ECO:0000313" key="1">
    <source>
        <dbReference type="EMBL" id="AXQ51869.1"/>
    </source>
</evidence>
<evidence type="ECO:0000313" key="2">
    <source>
        <dbReference type="Proteomes" id="UP000264051"/>
    </source>
</evidence>
<dbReference type="KEGG" id="vg:63911559"/>